<dbReference type="PANTHER" id="PTHR48007:SF71">
    <property type="entry name" value="LRR RECEPTOR-LIKE KINASE"/>
    <property type="match status" value="1"/>
</dbReference>
<dbReference type="Gene3D" id="3.30.200.20">
    <property type="entry name" value="Phosphorylase Kinase, domain 1"/>
    <property type="match status" value="1"/>
</dbReference>
<feature type="binding site" evidence="9">
    <location>
        <position position="412"/>
    </location>
    <ligand>
        <name>ATP</name>
        <dbReference type="ChEBI" id="CHEBI:30616"/>
    </ligand>
</feature>
<dbReference type="Gene3D" id="3.80.10.10">
    <property type="entry name" value="Ribonuclease Inhibitor"/>
    <property type="match status" value="2"/>
</dbReference>
<feature type="transmembrane region" description="Helical" evidence="11">
    <location>
        <begin position="27"/>
        <end position="46"/>
    </location>
</feature>
<dbReference type="Proteomes" id="UP000265566">
    <property type="component" value="Chromosome 8"/>
</dbReference>
<comment type="caution">
    <text evidence="13">The sequence shown here is derived from an EMBL/GenBank/DDBJ whole genome shotgun (WGS) entry which is preliminary data.</text>
</comment>
<dbReference type="PROSITE" id="PS00107">
    <property type="entry name" value="PROTEIN_KINASE_ATP"/>
    <property type="match status" value="1"/>
</dbReference>
<feature type="compositionally biased region" description="Basic and acidic residues" evidence="10">
    <location>
        <begin position="279"/>
        <end position="289"/>
    </location>
</feature>
<evidence type="ECO:0000256" key="6">
    <source>
        <dbReference type="ARBA" id="ARBA00022840"/>
    </source>
</evidence>
<evidence type="ECO:0000256" key="7">
    <source>
        <dbReference type="ARBA" id="ARBA00022989"/>
    </source>
</evidence>
<organism evidence="13">
    <name type="scientific">Medicago truncatula</name>
    <name type="common">Barrel medic</name>
    <name type="synonym">Medicago tribuloides</name>
    <dbReference type="NCBI Taxonomy" id="3880"/>
    <lineage>
        <taxon>Eukaryota</taxon>
        <taxon>Viridiplantae</taxon>
        <taxon>Streptophyta</taxon>
        <taxon>Embryophyta</taxon>
        <taxon>Tracheophyta</taxon>
        <taxon>Spermatophyta</taxon>
        <taxon>Magnoliopsida</taxon>
        <taxon>eudicotyledons</taxon>
        <taxon>Gunneridae</taxon>
        <taxon>Pentapetalae</taxon>
        <taxon>rosids</taxon>
        <taxon>fabids</taxon>
        <taxon>Fabales</taxon>
        <taxon>Fabaceae</taxon>
        <taxon>Papilionoideae</taxon>
        <taxon>50 kb inversion clade</taxon>
        <taxon>NPAAA clade</taxon>
        <taxon>Hologalegina</taxon>
        <taxon>IRL clade</taxon>
        <taxon>Trifolieae</taxon>
        <taxon>Medicago</taxon>
    </lineage>
</organism>
<evidence type="ECO:0000256" key="3">
    <source>
        <dbReference type="ARBA" id="ARBA00022692"/>
    </source>
</evidence>
<feature type="region of interest" description="Disordered" evidence="10">
    <location>
        <begin position="270"/>
        <end position="289"/>
    </location>
</feature>
<dbReference type="Gramene" id="rna49152">
    <property type="protein sequence ID" value="RHN42674.1"/>
    <property type="gene ID" value="gene49152"/>
</dbReference>
<evidence type="ECO:0000259" key="12">
    <source>
        <dbReference type="PROSITE" id="PS50011"/>
    </source>
</evidence>
<dbReference type="InterPro" id="IPR000719">
    <property type="entry name" value="Prot_kinase_dom"/>
</dbReference>
<dbReference type="GO" id="GO:0005524">
    <property type="term" value="F:ATP binding"/>
    <property type="evidence" value="ECO:0007669"/>
    <property type="project" value="UniProtKB-UniRule"/>
</dbReference>
<keyword evidence="2" id="KW-0433">Leucine-rich repeat</keyword>
<comment type="subcellular location">
    <subcellularLocation>
        <location evidence="1">Membrane</location>
    </subcellularLocation>
</comment>
<dbReference type="FunFam" id="3.30.200.20:FF:000307">
    <property type="entry name" value="pollen receptor-like kinase 1"/>
    <property type="match status" value="1"/>
</dbReference>
<feature type="transmembrane region" description="Helical" evidence="11">
    <location>
        <begin position="295"/>
        <end position="317"/>
    </location>
</feature>
<feature type="transmembrane region" description="Helical" evidence="11">
    <location>
        <begin position="51"/>
        <end position="69"/>
    </location>
</feature>
<evidence type="ECO:0000256" key="8">
    <source>
        <dbReference type="ARBA" id="ARBA00023136"/>
    </source>
</evidence>
<dbReference type="Pfam" id="PF00069">
    <property type="entry name" value="Pkinase"/>
    <property type="match status" value="1"/>
</dbReference>
<proteinExistence type="predicted"/>
<dbReference type="InterPro" id="IPR046959">
    <property type="entry name" value="PRK1-6/SRF4-like"/>
</dbReference>
<keyword evidence="8 11" id="KW-0472">Membrane</keyword>
<sequence>MSYTYVHFSNVNSISSFLTFYNILHSLYNYFSFHHFFFSILTLIMFHEREFISIIILFMIAFCFLPSSTADTDAQILVNFKSFLSNADALNNWSNDSINVCTWTGLICINQTILHGLRLENMGLSGTINVDILMKLSNLKSFSVINNNFEGTMPSFNKIVGLRALFLTKNKFSGEIPDDAFEGLRWLKRVFLAENGFKGHIPKSLAQLPRLYDIDLHGNSFDGNIPDFLQSGFRVFNLSNNQLEGAIPEGLRNEDPSVFAGNKGLCGKPLEQPCSESHSAPREEENEKEPKKRHVLISIIAFVVVLILASILALLFIRYRRKKAAEKSIWNMENAQSQSHNTNTSTASTSEAKSIVVESKKNKDEDLNFVTNERVEFDLQDLLRASAEVLGSGSFGSTYKAMVLTGPVVVVKRFKHMNKVGKKEFYDHMRRLGRLTHPNLLPLVAFYYGKDEKLLIHDFAENGSLASHLHGRHCELDWATRLKIIKGVARGLAYLYREFPDEKLPHGHLKSSNVVLDHSFEPFLTEYGLVEVTDLNHAQQFMVGYKSPEVSQHEGPSEKSDVWCLGILILELLTGKFPANYLRHGKGANEDLAMWVESIVRDGWSGEVLDKSIGGGSRGEEGEMLKLLRIGMSCCEWSLENRLGWKEAVAKIEELKEMDHVGVGGGVQSQDSDLSL</sequence>
<feature type="domain" description="Protein kinase" evidence="12">
    <location>
        <begin position="384"/>
        <end position="663"/>
    </location>
</feature>
<keyword evidence="4" id="KW-0677">Repeat</keyword>
<keyword evidence="13" id="KW-0808">Transferase</keyword>
<name>A0A396GT37_MEDTR</name>
<dbReference type="InterPro" id="IPR013210">
    <property type="entry name" value="LRR_N_plant-typ"/>
</dbReference>
<dbReference type="Pfam" id="PF08263">
    <property type="entry name" value="LRRNT_2"/>
    <property type="match status" value="1"/>
</dbReference>
<evidence type="ECO:0000256" key="2">
    <source>
        <dbReference type="ARBA" id="ARBA00022614"/>
    </source>
</evidence>
<dbReference type="GO" id="GO:0016020">
    <property type="term" value="C:membrane"/>
    <property type="evidence" value="ECO:0007669"/>
    <property type="project" value="UniProtKB-SubCell"/>
</dbReference>
<keyword evidence="6 9" id="KW-0067">ATP-binding</keyword>
<dbReference type="AlphaFoldDB" id="A0A396GT37"/>
<accession>A0A396GT37</accession>
<dbReference type="SUPFAM" id="SSF56112">
    <property type="entry name" value="Protein kinase-like (PK-like)"/>
    <property type="match status" value="1"/>
</dbReference>
<evidence type="ECO:0000256" key="4">
    <source>
        <dbReference type="ARBA" id="ARBA00022737"/>
    </source>
</evidence>
<dbReference type="EMBL" id="PSQE01000008">
    <property type="protein sequence ID" value="RHN42674.1"/>
    <property type="molecule type" value="Genomic_DNA"/>
</dbReference>
<keyword evidence="5 9" id="KW-0547">Nucleotide-binding</keyword>
<dbReference type="SUPFAM" id="SSF52058">
    <property type="entry name" value="L domain-like"/>
    <property type="match status" value="1"/>
</dbReference>
<dbReference type="Gene3D" id="1.10.510.10">
    <property type="entry name" value="Transferase(Phosphotransferase) domain 1"/>
    <property type="match status" value="1"/>
</dbReference>
<evidence type="ECO:0000256" key="9">
    <source>
        <dbReference type="PROSITE-ProRule" id="PRU10141"/>
    </source>
</evidence>
<feature type="region of interest" description="Disordered" evidence="10">
    <location>
        <begin position="333"/>
        <end position="352"/>
    </location>
</feature>
<evidence type="ECO:0000256" key="5">
    <source>
        <dbReference type="ARBA" id="ARBA00022741"/>
    </source>
</evidence>
<dbReference type="InterPro" id="IPR011009">
    <property type="entry name" value="Kinase-like_dom_sf"/>
</dbReference>
<gene>
    <name evidence="13" type="ORF">MtrunA17_Chr8g0379571</name>
</gene>
<keyword evidence="7 11" id="KW-1133">Transmembrane helix</keyword>
<dbReference type="Pfam" id="PF00560">
    <property type="entry name" value="LRR_1"/>
    <property type="match status" value="1"/>
</dbReference>
<protein>
    <recommendedName>
        <fullName evidence="12">Protein kinase domain-containing protein</fullName>
    </recommendedName>
</protein>
<dbReference type="InterPro" id="IPR017441">
    <property type="entry name" value="Protein_kinase_ATP_BS"/>
</dbReference>
<evidence type="ECO:0000313" key="13">
    <source>
        <dbReference type="EMBL" id="RHN42674.1"/>
    </source>
</evidence>
<evidence type="ECO:0000256" key="1">
    <source>
        <dbReference type="ARBA" id="ARBA00004370"/>
    </source>
</evidence>
<evidence type="ECO:0000256" key="10">
    <source>
        <dbReference type="SAM" id="MobiDB-lite"/>
    </source>
</evidence>
<dbReference type="InterPro" id="IPR032675">
    <property type="entry name" value="LRR_dom_sf"/>
</dbReference>
<dbReference type="GO" id="GO:0004672">
    <property type="term" value="F:protein kinase activity"/>
    <property type="evidence" value="ECO:0007669"/>
    <property type="project" value="InterPro"/>
</dbReference>
<dbReference type="PROSITE" id="PS50011">
    <property type="entry name" value="PROTEIN_KINASE_DOM"/>
    <property type="match status" value="1"/>
</dbReference>
<evidence type="ECO:0000256" key="11">
    <source>
        <dbReference type="SAM" id="Phobius"/>
    </source>
</evidence>
<dbReference type="Pfam" id="PF13855">
    <property type="entry name" value="LRR_8"/>
    <property type="match status" value="1"/>
</dbReference>
<reference evidence="13" key="1">
    <citation type="journal article" date="2018" name="Nat. Plants">
        <title>Whole-genome landscape of Medicago truncatula symbiotic genes.</title>
        <authorList>
            <person name="Pecrix Y."/>
            <person name="Gamas P."/>
            <person name="Carrere S."/>
        </authorList>
    </citation>
    <scope>NUCLEOTIDE SEQUENCE</scope>
    <source>
        <tissue evidence="13">Leaves</tissue>
    </source>
</reference>
<keyword evidence="3 11" id="KW-0812">Transmembrane</keyword>
<dbReference type="InterPro" id="IPR001611">
    <property type="entry name" value="Leu-rich_rpt"/>
</dbReference>
<dbReference type="PANTHER" id="PTHR48007">
    <property type="entry name" value="LEUCINE-RICH REPEAT RECEPTOR-LIKE PROTEIN KINASE PXC1"/>
    <property type="match status" value="1"/>
</dbReference>
<feature type="compositionally biased region" description="Low complexity" evidence="10">
    <location>
        <begin position="334"/>
        <end position="350"/>
    </location>
</feature>